<reference evidence="1 3" key="1">
    <citation type="submission" date="2016-10" db="EMBL/GenBank/DDBJ databases">
        <authorList>
            <person name="Varghese N."/>
            <person name="Submissions S."/>
        </authorList>
    </citation>
    <scope>NUCLEOTIDE SEQUENCE [LARGE SCALE GENOMIC DNA]</scope>
    <source>
        <strain evidence="1 3">LMG 21974</strain>
    </source>
</reference>
<protein>
    <recommendedName>
        <fullName evidence="4">Phage protein</fullName>
    </recommendedName>
</protein>
<evidence type="ECO:0000313" key="2">
    <source>
        <dbReference type="EMBL" id="SER52689.1"/>
    </source>
</evidence>
<sequence length="135" mass="14739">MRQSSFALNIREWCDKAEGAIDQTIRAIVIELGSAIIRATPVDTGRARGSWQFSLDTPSVGQVDNPDQTGAETIAKLAAEANRLTAGQTAYIVSTLIYMIELEYGHSTQAPEGMVRMAVARFQQIVREAALQNQV</sequence>
<dbReference type="RefSeq" id="WP_074830674.1">
    <property type="nucleotide sequence ID" value="NZ_FOEV01000034.1"/>
</dbReference>
<evidence type="ECO:0008006" key="4">
    <source>
        <dbReference type="Google" id="ProtNLM"/>
    </source>
</evidence>
<evidence type="ECO:0000313" key="1">
    <source>
        <dbReference type="EMBL" id="SER52417.1"/>
    </source>
</evidence>
<evidence type="ECO:0000313" key="3">
    <source>
        <dbReference type="Proteomes" id="UP000183210"/>
    </source>
</evidence>
<proteinExistence type="predicted"/>
<gene>
    <name evidence="1" type="ORF">SAMN05216409_1347</name>
    <name evidence="2" type="ORF">SAMN05216409_1353</name>
</gene>
<dbReference type="EMBL" id="FOEV01000034">
    <property type="protein sequence ID" value="SER52417.1"/>
    <property type="molecule type" value="Genomic_DNA"/>
</dbReference>
<comment type="caution">
    <text evidence="1">The sequence shown here is derived from an EMBL/GenBank/DDBJ whole genome shotgun (WGS) entry which is preliminary data.</text>
</comment>
<dbReference type="EMBL" id="FOEV01000035">
    <property type="protein sequence ID" value="SER52689.1"/>
    <property type="molecule type" value="Genomic_DNA"/>
</dbReference>
<dbReference type="AlphaFoldDB" id="A0A9X8MHY7"/>
<organism evidence="1 3">
    <name type="scientific">Pseudomonas lutea</name>
    <dbReference type="NCBI Taxonomy" id="243924"/>
    <lineage>
        <taxon>Bacteria</taxon>
        <taxon>Pseudomonadati</taxon>
        <taxon>Pseudomonadota</taxon>
        <taxon>Gammaproteobacteria</taxon>
        <taxon>Pseudomonadales</taxon>
        <taxon>Pseudomonadaceae</taxon>
        <taxon>Pseudomonas</taxon>
    </lineage>
</organism>
<dbReference type="GeneID" id="300269833"/>
<accession>A0A9X8MHY7</accession>
<dbReference type="Proteomes" id="UP000183210">
    <property type="component" value="Unassembled WGS sequence"/>
</dbReference>
<name>A0A9X8MHY7_9PSED</name>